<evidence type="ECO:0000313" key="2">
    <source>
        <dbReference type="EMBL" id="EPG58907.1"/>
    </source>
</evidence>
<comment type="caution">
    <text evidence="2">The sequence shown here is derived from an EMBL/GenBank/DDBJ whole genome shotgun (WGS) entry which is preliminary data.</text>
</comment>
<dbReference type="EMBL" id="AHNP02000004">
    <property type="protein sequence ID" value="EPG58907.1"/>
    <property type="molecule type" value="Genomic_DNA"/>
</dbReference>
<dbReference type="AlphaFoldDB" id="A0AAV3JEF3"/>
<reference evidence="2 3" key="1">
    <citation type="submission" date="2013-04" db="EMBL/GenBank/DDBJ databases">
        <authorList>
            <person name="Harkins D.M."/>
            <person name="Durkin A.S."/>
            <person name="Brinkac L.M."/>
            <person name="Haft D.H."/>
            <person name="Selengut J.D."/>
            <person name="Sanka R."/>
            <person name="DePew J."/>
            <person name="Purushe J."/>
            <person name="Chanthongthip A."/>
            <person name="Lattana O."/>
            <person name="Phetsouvanh R."/>
            <person name="Newton P.N."/>
            <person name="Vinetz J.M."/>
            <person name="Sutton G.G."/>
            <person name="Nierman W.C."/>
            <person name="Fouts D.E."/>
        </authorList>
    </citation>
    <scope>NUCLEOTIDE SEQUENCE [LARGE SCALE GENOMIC DNA]</scope>
    <source>
        <strain evidence="2 3">UI 09931</strain>
    </source>
</reference>
<name>A0AAV3JEF3_LEPBO</name>
<evidence type="ECO:0000256" key="1">
    <source>
        <dbReference type="SAM" id="MobiDB-lite"/>
    </source>
</evidence>
<protein>
    <submittedName>
        <fullName evidence="2">Uncharacterized protein</fullName>
    </submittedName>
</protein>
<gene>
    <name evidence="2" type="ORF">LEP1GSC103_0264</name>
</gene>
<organism evidence="2 3">
    <name type="scientific">Leptospira borgpetersenii serovar Javanica str. UI 09931</name>
    <dbReference type="NCBI Taxonomy" id="1049767"/>
    <lineage>
        <taxon>Bacteria</taxon>
        <taxon>Pseudomonadati</taxon>
        <taxon>Spirochaetota</taxon>
        <taxon>Spirochaetia</taxon>
        <taxon>Leptospirales</taxon>
        <taxon>Leptospiraceae</taxon>
        <taxon>Leptospira</taxon>
    </lineage>
</organism>
<feature type="region of interest" description="Disordered" evidence="1">
    <location>
        <begin position="1"/>
        <end position="25"/>
    </location>
</feature>
<accession>A0AAV3JEF3</accession>
<dbReference type="Proteomes" id="UP000014570">
    <property type="component" value="Unassembled WGS sequence"/>
</dbReference>
<sequence>MMFEYSKFLNHSKNKKPQSPDPETGRRLRFIRFEIEI</sequence>
<proteinExistence type="predicted"/>
<evidence type="ECO:0000313" key="3">
    <source>
        <dbReference type="Proteomes" id="UP000014570"/>
    </source>
</evidence>